<dbReference type="HOGENOM" id="CLU_036719_0_0_11"/>
<evidence type="ECO:0000313" key="2">
    <source>
        <dbReference type="EMBL" id="AGW42254.1"/>
    </source>
</evidence>
<sequence>MADGEFVVDFPTLGDLGDAWITQHCRVPDGFARGKPLQMSDWQFWCHANRYRIRPDAVFVPPEEVGPDNPATLNQAFVYRQTLIVGPQKTGKGPWSAGQTAFEACGPSVFAGWAEAGDVYRCEDNGCPCGWTYEYLPGEPMGMRHPSPLIQITATSEDQADNIYRPLRSMIKLGPLKELLAVREGFIRILGLSGDDDLDRIDVVTASANSRLGNPISDAEQDEVGLYTKSNKMIAVAETQRRGAAGMGGRTHATTNAWDPAMNSYAQQVFESGSDDIFVFYREPDLELRGKDGKPLSYRRKDDRRRIHEYVYRGSWWVNLDSIEAEAVELMKTDAAQAERFFGNRIVSGSGSWISDMGMWDVKSAPITVEPRTQLCGGFDGSDNNDHTGIRLETFDQYQFTPSYTLADVERKAYWKPAEWGGRIPRSEVMATFEWIENNFTVVRFYLDPMFWETEADSLASRFGEKKYIKWPTNQVGRIHGALERLRGDIGNDEAAFRHDGDKDTRLHVQNAIVRARPGEKYIIGKPSEHQKIDLAMSGVLAHEATMDAIAAGEFKTPTDNRMFVFR</sequence>
<accession>U3P9P8</accession>
<dbReference type="EMBL" id="CP006734">
    <property type="protein sequence ID" value="AGW42254.1"/>
    <property type="molecule type" value="Genomic_DNA"/>
</dbReference>
<dbReference type="eggNOG" id="COG4626">
    <property type="taxonomic scope" value="Bacteria"/>
</dbReference>
<proteinExistence type="predicted"/>
<keyword evidence="3" id="KW-1185">Reference proteome</keyword>
<dbReference type="STRING" id="1389489.O159_16870"/>
<dbReference type="KEGG" id="lxy:O159_22920"/>
<dbReference type="OrthoDB" id="3197057at2"/>
<organism evidence="2 3">
    <name type="scientific">Leifsonia xyli subsp. cynodontis DSM 46306</name>
    <dbReference type="NCBI Taxonomy" id="1389489"/>
    <lineage>
        <taxon>Bacteria</taxon>
        <taxon>Bacillati</taxon>
        <taxon>Actinomycetota</taxon>
        <taxon>Actinomycetes</taxon>
        <taxon>Micrococcales</taxon>
        <taxon>Microbacteriaceae</taxon>
        <taxon>Leifsonia</taxon>
    </lineage>
</organism>
<reference evidence="2 3" key="1">
    <citation type="journal article" date="2013" name="Genome Announc.">
        <title>Complete Genome Sequence of Leifsonia xyli subsp. cynodontis Strain DSM46306, a Gram-Positive Bacterial Pathogen of Grasses.</title>
        <authorList>
            <person name="Monteiro-Vitorello C.B."/>
            <person name="Zerillo M.M."/>
            <person name="Van Sluys M.A."/>
            <person name="Camargo L.E."/>
            <person name="Kitajima J.P."/>
        </authorList>
    </citation>
    <scope>NUCLEOTIDE SEQUENCE [LARGE SCALE GENOMIC DNA]</scope>
    <source>
        <strain evidence="2 3">DSM 46306</strain>
    </source>
</reference>
<evidence type="ECO:0000313" key="1">
    <source>
        <dbReference type="EMBL" id="AGW41731.1"/>
    </source>
</evidence>
<dbReference type="Proteomes" id="UP000016743">
    <property type="component" value="Chromosome"/>
</dbReference>
<evidence type="ECO:0000313" key="3">
    <source>
        <dbReference type="Proteomes" id="UP000016743"/>
    </source>
</evidence>
<name>U3P9P8_LEIXC</name>
<protein>
    <recommendedName>
        <fullName evidence="4">Terminase</fullName>
    </recommendedName>
</protein>
<dbReference type="KEGG" id="lxy:O159_16870"/>
<dbReference type="AlphaFoldDB" id="U3P9P8"/>
<evidence type="ECO:0008006" key="4">
    <source>
        <dbReference type="Google" id="ProtNLM"/>
    </source>
</evidence>
<dbReference type="PATRIC" id="fig|1389489.3.peg.1626"/>
<dbReference type="EMBL" id="CP006734">
    <property type="protein sequence ID" value="AGW41731.1"/>
    <property type="molecule type" value="Genomic_DNA"/>
</dbReference>
<gene>
    <name evidence="1" type="ORF">O159_16870</name>
    <name evidence="2" type="ORF">O159_22920</name>
</gene>